<dbReference type="SUPFAM" id="SSF51011">
    <property type="entry name" value="Glycosyl hydrolase domain"/>
    <property type="match status" value="1"/>
</dbReference>
<dbReference type="RefSeq" id="WP_099148226.1">
    <property type="nucleotide sequence ID" value="NZ_PDUD01000001.1"/>
</dbReference>
<dbReference type="EMBL" id="PDUD01000001">
    <property type="protein sequence ID" value="PHN08636.1"/>
    <property type="molecule type" value="Genomic_DNA"/>
</dbReference>
<protein>
    <recommendedName>
        <fullName evidence="6">T9SS type A sorting domain-containing protein</fullName>
    </recommendedName>
</protein>
<feature type="domain" description="Secretion system C-terminal sorting" evidence="3">
    <location>
        <begin position="606"/>
        <end position="681"/>
    </location>
</feature>
<feature type="signal peptide" evidence="1">
    <location>
        <begin position="1"/>
        <end position="20"/>
    </location>
</feature>
<evidence type="ECO:0000256" key="1">
    <source>
        <dbReference type="SAM" id="SignalP"/>
    </source>
</evidence>
<comment type="caution">
    <text evidence="4">The sequence shown here is derived from an EMBL/GenBank/DDBJ whole genome shotgun (WGS) entry which is preliminary data.</text>
</comment>
<dbReference type="AlphaFoldDB" id="A0A2D0NJT9"/>
<dbReference type="InterPro" id="IPR039743">
    <property type="entry name" value="6GAL/EXGAL"/>
</dbReference>
<evidence type="ECO:0000313" key="5">
    <source>
        <dbReference type="Proteomes" id="UP000223913"/>
    </source>
</evidence>
<dbReference type="SUPFAM" id="SSF51445">
    <property type="entry name" value="(Trans)glycosidases"/>
    <property type="match status" value="1"/>
</dbReference>
<dbReference type="InterPro" id="IPR026444">
    <property type="entry name" value="Secre_tail"/>
</dbReference>
<dbReference type="Pfam" id="PF18962">
    <property type="entry name" value="Por_Secre_tail"/>
    <property type="match status" value="1"/>
</dbReference>
<dbReference type="Gene3D" id="2.60.40.1180">
    <property type="entry name" value="Golgi alpha-mannosidase II"/>
    <property type="match status" value="1"/>
</dbReference>
<dbReference type="InterPro" id="IPR013780">
    <property type="entry name" value="Glyco_hydro_b"/>
</dbReference>
<dbReference type="OrthoDB" id="9806701at2"/>
<organism evidence="4 5">
    <name type="scientific">Flavilitoribacter nigricans (strain ATCC 23147 / DSM 23189 / NBRC 102662 / NCIMB 1420 / SS-2)</name>
    <name type="common">Lewinella nigricans</name>
    <dbReference type="NCBI Taxonomy" id="1122177"/>
    <lineage>
        <taxon>Bacteria</taxon>
        <taxon>Pseudomonadati</taxon>
        <taxon>Bacteroidota</taxon>
        <taxon>Saprospiria</taxon>
        <taxon>Saprospirales</taxon>
        <taxon>Lewinellaceae</taxon>
        <taxon>Flavilitoribacter</taxon>
    </lineage>
</organism>
<dbReference type="InterPro" id="IPR033452">
    <property type="entry name" value="GH30_C"/>
</dbReference>
<reference evidence="4 5" key="1">
    <citation type="submission" date="2017-10" db="EMBL/GenBank/DDBJ databases">
        <title>The draft genome sequence of Lewinella nigricans NBRC 102662.</title>
        <authorList>
            <person name="Wang K."/>
        </authorList>
    </citation>
    <scope>NUCLEOTIDE SEQUENCE [LARGE SCALE GENOMIC DNA]</scope>
    <source>
        <strain evidence="4 5">NBRC 102662</strain>
    </source>
</reference>
<evidence type="ECO:0000259" key="3">
    <source>
        <dbReference type="Pfam" id="PF18962"/>
    </source>
</evidence>
<dbReference type="PANTHER" id="PTHR42767:SF1">
    <property type="entry name" value="ENDO-BETA-1,6-GALACTANASE-LIKE DOMAIN-CONTAINING PROTEIN"/>
    <property type="match status" value="1"/>
</dbReference>
<name>A0A2D0NJT9_FLAN2</name>
<sequence length="682" mass="75513">MKILQIACLLLFFQIAYLQAQSTITVSLDDQQQIIDGFGAHQGDDAVNQSWWLDLYYDDLGASIYRVDLTPQLVSPYSDIRVYSPWFMGSTVNSVFNFEDPDNPGGPEGNRVRTYTGPEDYSREFGGENAPIAVMGPDIDANVNYFTYRENQAITTGLAKKEELGDFKLIGSMWSPLPWVKVASGNSWNQSWWPGPAQGTPWPFIWGGNYAGGRLDVSNTPLEVFNDGTGPTSSLEQFARSTAAYIRGFQNFYGARFYAISIQNELNFEQYYNSATYPLSSQYIAAIKAVRAEFDQYEDLRDIRIMGPEDLLGGDAYGMWQYGGGDDPTHKNLQYLQNLAADPEALEVVDFFCIHGYDGSGVSSSGAASKLWDWWAKGWSESPAAGIPADVAGFTAYDKKSWMTETSGENYQWLFPTTGYPSNGGWGTALRIHQALTVGRESAWVYWTFSGAGDNGQATDFTLTSQGTQATSPKYVGAKHFFRHIRPGSYRVSTNAETEEEVLSSAYIHETDGTVTVVLINTNSGSQERTISIPGLENGTITFDRFTSSDGQYWQETTTDFTDGNATISLPGYSVVTLFGKNALATGLFNPRPDGPAPFRLFQNTPNPFSEQSRITFELDRAAYVELQLQDVEGKVVRTLLSERKSAGKHEVEINGRSLASGLYFCTLRAGGHIRSQKIMVK</sequence>
<dbReference type="Gene3D" id="3.20.20.80">
    <property type="entry name" value="Glycosidases"/>
    <property type="match status" value="1"/>
</dbReference>
<dbReference type="GO" id="GO:0004553">
    <property type="term" value="F:hydrolase activity, hydrolyzing O-glycosyl compounds"/>
    <property type="evidence" value="ECO:0007669"/>
    <property type="project" value="InterPro"/>
</dbReference>
<keyword evidence="1" id="KW-0732">Signal</keyword>
<dbReference type="PANTHER" id="PTHR42767">
    <property type="entry name" value="ENDO-BETA-1,6-GALACTANASE"/>
    <property type="match status" value="1"/>
</dbReference>
<evidence type="ECO:0000313" key="4">
    <source>
        <dbReference type="EMBL" id="PHN08636.1"/>
    </source>
</evidence>
<dbReference type="InterPro" id="IPR017853">
    <property type="entry name" value="GH"/>
</dbReference>
<evidence type="ECO:0008006" key="6">
    <source>
        <dbReference type="Google" id="ProtNLM"/>
    </source>
</evidence>
<accession>A0A2D0NJT9</accession>
<dbReference type="Proteomes" id="UP000223913">
    <property type="component" value="Unassembled WGS sequence"/>
</dbReference>
<gene>
    <name evidence="4" type="ORF">CRP01_01615</name>
</gene>
<feature type="chain" id="PRO_5012384005" description="T9SS type A sorting domain-containing protein" evidence="1">
    <location>
        <begin position="21"/>
        <end position="682"/>
    </location>
</feature>
<dbReference type="NCBIfam" id="TIGR04183">
    <property type="entry name" value="Por_Secre_tail"/>
    <property type="match status" value="1"/>
</dbReference>
<dbReference type="Pfam" id="PF17189">
    <property type="entry name" value="Glyco_hydro_30C"/>
    <property type="match status" value="1"/>
</dbReference>
<keyword evidence="5" id="KW-1185">Reference proteome</keyword>
<evidence type="ECO:0000259" key="2">
    <source>
        <dbReference type="Pfam" id="PF17189"/>
    </source>
</evidence>
<proteinExistence type="predicted"/>
<dbReference type="Gene3D" id="2.60.40.4070">
    <property type="match status" value="1"/>
</dbReference>
<feature type="domain" description="Glycosyl hydrolase family 30 beta sandwich" evidence="2">
    <location>
        <begin position="488"/>
        <end position="578"/>
    </location>
</feature>